<accession>A0A9X1P720</accession>
<keyword evidence="2" id="KW-1185">Reference proteome</keyword>
<evidence type="ECO:0000313" key="1">
    <source>
        <dbReference type="EMBL" id="MCE7031009.1"/>
    </source>
</evidence>
<evidence type="ECO:0000313" key="2">
    <source>
        <dbReference type="Proteomes" id="UP001139035"/>
    </source>
</evidence>
<dbReference type="RefSeq" id="WP_233722079.1">
    <property type="nucleotide sequence ID" value="NZ_JAJUWU010000042.1"/>
</dbReference>
<dbReference type="AlphaFoldDB" id="A0A9X1P720"/>
<organism evidence="1 2">
    <name type="scientific">Jiella avicenniae</name>
    <dbReference type="NCBI Taxonomy" id="2907202"/>
    <lineage>
        <taxon>Bacteria</taxon>
        <taxon>Pseudomonadati</taxon>
        <taxon>Pseudomonadota</taxon>
        <taxon>Alphaproteobacteria</taxon>
        <taxon>Hyphomicrobiales</taxon>
        <taxon>Aurantimonadaceae</taxon>
        <taxon>Jiella</taxon>
    </lineage>
</organism>
<name>A0A9X1P720_9HYPH</name>
<proteinExistence type="predicted"/>
<dbReference type="EMBL" id="JAJUWU010000042">
    <property type="protein sequence ID" value="MCE7031009.1"/>
    <property type="molecule type" value="Genomic_DNA"/>
</dbReference>
<sequence length="184" mass="20632">MFEAAFGPDGVVEWLKKTMTPARLDAGREYLAALRDLGFVPDGAVWSMRLGEPGTLELSLFSDLVDRVGPHAIYRALFDAYERAKTPADFDPWIVGLYSPRQTFFDAVADFDMASVDPDSGAAFVMRGGSEYDDGADVLRTTEYEVVRVVHRDWVYKIPEGRKSPATEALRNWRRFERSVAEAA</sequence>
<dbReference type="Proteomes" id="UP001139035">
    <property type="component" value="Unassembled WGS sequence"/>
</dbReference>
<gene>
    <name evidence="1" type="ORF">LZD57_23830</name>
</gene>
<reference evidence="1" key="1">
    <citation type="submission" date="2022-01" db="EMBL/GenBank/DDBJ databases">
        <title>Jiella avicenniae sp. nov., a novel endophytic bacterium isolated from bark of Avicennia marina.</title>
        <authorList>
            <person name="Tuo L."/>
        </authorList>
    </citation>
    <scope>NUCLEOTIDE SEQUENCE</scope>
    <source>
        <strain evidence="1">CBK1P-4</strain>
    </source>
</reference>
<protein>
    <submittedName>
        <fullName evidence="1">Uncharacterized protein</fullName>
    </submittedName>
</protein>
<comment type="caution">
    <text evidence="1">The sequence shown here is derived from an EMBL/GenBank/DDBJ whole genome shotgun (WGS) entry which is preliminary data.</text>
</comment>